<evidence type="ECO:0000313" key="3">
    <source>
        <dbReference type="Proteomes" id="UP000287198"/>
    </source>
</evidence>
<organism evidence="2 3">
    <name type="scientific">Pseudidiomarina halophila</name>
    <dbReference type="NCBI Taxonomy" id="1449799"/>
    <lineage>
        <taxon>Bacteria</taxon>
        <taxon>Pseudomonadati</taxon>
        <taxon>Pseudomonadota</taxon>
        <taxon>Gammaproteobacteria</taxon>
        <taxon>Alteromonadales</taxon>
        <taxon>Idiomarinaceae</taxon>
        <taxon>Pseudidiomarina</taxon>
    </lineage>
</organism>
<name>A0A432XZS1_9GAMM</name>
<keyword evidence="1" id="KW-1133">Transmembrane helix</keyword>
<proteinExistence type="predicted"/>
<evidence type="ECO:0000313" key="2">
    <source>
        <dbReference type="EMBL" id="RUO54238.1"/>
    </source>
</evidence>
<dbReference type="AlphaFoldDB" id="A0A432XZS1"/>
<accession>A0A432XZS1</accession>
<keyword evidence="3" id="KW-1185">Reference proteome</keyword>
<feature type="transmembrane region" description="Helical" evidence="1">
    <location>
        <begin position="50"/>
        <end position="81"/>
    </location>
</feature>
<keyword evidence="1" id="KW-0812">Transmembrane</keyword>
<comment type="caution">
    <text evidence="2">The sequence shown here is derived from an EMBL/GenBank/DDBJ whole genome shotgun (WGS) entry which is preliminary data.</text>
</comment>
<feature type="transmembrane region" description="Helical" evidence="1">
    <location>
        <begin position="20"/>
        <end position="38"/>
    </location>
</feature>
<reference evidence="3" key="1">
    <citation type="journal article" date="2018" name="Front. Microbiol.">
        <title>Genome-Based Analysis Reveals the Taxonomy and Diversity of the Family Idiomarinaceae.</title>
        <authorList>
            <person name="Liu Y."/>
            <person name="Lai Q."/>
            <person name="Shao Z."/>
        </authorList>
    </citation>
    <scope>NUCLEOTIDE SEQUENCE [LARGE SCALE GENOMIC DNA]</scope>
    <source>
        <strain evidence="3">BH195</strain>
    </source>
</reference>
<evidence type="ECO:0000256" key="1">
    <source>
        <dbReference type="SAM" id="Phobius"/>
    </source>
</evidence>
<protein>
    <submittedName>
        <fullName evidence="2">Uncharacterized protein</fullName>
    </submittedName>
</protein>
<gene>
    <name evidence="2" type="ORF">CWI69_02100</name>
</gene>
<dbReference type="Proteomes" id="UP000287198">
    <property type="component" value="Unassembled WGS sequence"/>
</dbReference>
<sequence length="84" mass="9721">MFDMLNHNLEVVANKFFYDWFMQIVYILCVLYIPIFLARRKEDGFFGITVIYFVATIVPFAQLLLLLIALPISLGSILSLIKDS</sequence>
<keyword evidence="1" id="KW-0472">Membrane</keyword>
<dbReference type="EMBL" id="PIPW01000001">
    <property type="protein sequence ID" value="RUO54238.1"/>
    <property type="molecule type" value="Genomic_DNA"/>
</dbReference>